<protein>
    <submittedName>
        <fullName evidence="6">ABC transporter permease</fullName>
    </submittedName>
</protein>
<keyword evidence="4" id="KW-0472">Membrane</keyword>
<organism evidence="6 7">
    <name type="scientific">Streptomyces flavofungini</name>
    <dbReference type="NCBI Taxonomy" id="68200"/>
    <lineage>
        <taxon>Bacteria</taxon>
        <taxon>Bacillati</taxon>
        <taxon>Actinomycetota</taxon>
        <taxon>Actinomycetes</taxon>
        <taxon>Kitasatosporales</taxon>
        <taxon>Streptomycetaceae</taxon>
        <taxon>Streptomyces</taxon>
    </lineage>
</organism>
<evidence type="ECO:0000256" key="1">
    <source>
        <dbReference type="ARBA" id="ARBA00004141"/>
    </source>
</evidence>
<evidence type="ECO:0000313" key="6">
    <source>
        <dbReference type="EMBL" id="MBJ3808190.1"/>
    </source>
</evidence>
<accession>A0ABS0X4Q4</accession>
<proteinExistence type="predicted"/>
<feature type="domain" description="ABC-2 type transporter transmembrane" evidence="5">
    <location>
        <begin position="36"/>
        <end position="145"/>
    </location>
</feature>
<comment type="subcellular location">
    <subcellularLocation>
        <location evidence="1">Membrane</location>
        <topology evidence="1">Multi-pass membrane protein</topology>
    </subcellularLocation>
</comment>
<dbReference type="InterPro" id="IPR013525">
    <property type="entry name" value="ABC2_TM"/>
</dbReference>
<evidence type="ECO:0000256" key="3">
    <source>
        <dbReference type="ARBA" id="ARBA00022989"/>
    </source>
</evidence>
<dbReference type="Pfam" id="PF01061">
    <property type="entry name" value="ABC2_membrane"/>
    <property type="match status" value="1"/>
</dbReference>
<dbReference type="Proteomes" id="UP000634780">
    <property type="component" value="Unassembled WGS sequence"/>
</dbReference>
<comment type="caution">
    <text evidence="6">The sequence shown here is derived from an EMBL/GenBank/DDBJ whole genome shotgun (WGS) entry which is preliminary data.</text>
</comment>
<dbReference type="RefSeq" id="WP_190115662.1">
    <property type="nucleotide sequence ID" value="NZ_BMVR01000004.1"/>
</dbReference>
<evidence type="ECO:0000313" key="7">
    <source>
        <dbReference type="Proteomes" id="UP000634780"/>
    </source>
</evidence>
<name>A0ABS0X4Q4_9ACTN</name>
<sequence>MRVIEPDSEAFCLHLTGTPTGRLQAGVDVPTTAGGLILGDTFAYTALTLLRSLLIIGIGVSPFGVSWGDPIAAGALTSCGFWWARGAGVLAGAVFHTPEQAGAVGTAVGIRLGVLGGCMWPLTVVSAWLRVASHARPHAWAVDGWTAPLSRGGQL</sequence>
<gene>
    <name evidence="6" type="ORF">JGB26_13890</name>
</gene>
<evidence type="ECO:0000256" key="2">
    <source>
        <dbReference type="ARBA" id="ARBA00022692"/>
    </source>
</evidence>
<dbReference type="EMBL" id="JAEKOZ010000007">
    <property type="protein sequence ID" value="MBJ3808190.1"/>
    <property type="molecule type" value="Genomic_DNA"/>
</dbReference>
<keyword evidence="7" id="KW-1185">Reference proteome</keyword>
<keyword evidence="3" id="KW-1133">Transmembrane helix</keyword>
<evidence type="ECO:0000256" key="4">
    <source>
        <dbReference type="ARBA" id="ARBA00023136"/>
    </source>
</evidence>
<keyword evidence="2" id="KW-0812">Transmembrane</keyword>
<reference evidence="6 7" key="1">
    <citation type="submission" date="2020-12" db="EMBL/GenBank/DDBJ databases">
        <title>Streptomyces typhae sp. nov., a novel endophytic actinomycete isolated from the root of cattail pollen (Typha angustifolia L.).</title>
        <authorList>
            <person name="Peng C."/>
            <person name="Liu C."/>
        </authorList>
    </citation>
    <scope>NUCLEOTIDE SEQUENCE [LARGE SCALE GENOMIC DNA]</scope>
    <source>
        <strain evidence="6 7">JCM 4753</strain>
    </source>
</reference>
<evidence type="ECO:0000259" key="5">
    <source>
        <dbReference type="Pfam" id="PF01061"/>
    </source>
</evidence>